<keyword evidence="3" id="KW-1185">Reference proteome</keyword>
<evidence type="ECO:0000313" key="2">
    <source>
        <dbReference type="EMBL" id="KAF7824067.1"/>
    </source>
</evidence>
<dbReference type="PANTHER" id="PTHR47165">
    <property type="entry name" value="OS03G0429900 PROTEIN"/>
    <property type="match status" value="1"/>
</dbReference>
<dbReference type="InterPro" id="IPR013955">
    <property type="entry name" value="Rep_factor-A_C"/>
</dbReference>
<reference evidence="2" key="1">
    <citation type="submission" date="2020-09" db="EMBL/GenBank/DDBJ databases">
        <title>Genome-Enabled Discovery of Anthraquinone Biosynthesis in Senna tora.</title>
        <authorList>
            <person name="Kang S.-H."/>
            <person name="Pandey R.P."/>
            <person name="Lee C.-M."/>
            <person name="Sim J.-S."/>
            <person name="Jeong J.-T."/>
            <person name="Choi B.-S."/>
            <person name="Jung M."/>
            <person name="Ginzburg D."/>
            <person name="Zhao K."/>
            <person name="Won S.Y."/>
            <person name="Oh T.-J."/>
            <person name="Yu Y."/>
            <person name="Kim N.-H."/>
            <person name="Lee O.R."/>
            <person name="Lee T.-H."/>
            <person name="Bashyal P."/>
            <person name="Kim T.-S."/>
            <person name="Lee W.-H."/>
            <person name="Kawkins C."/>
            <person name="Kim C.-K."/>
            <person name="Kim J.S."/>
            <person name="Ahn B.O."/>
            <person name="Rhee S.Y."/>
            <person name="Sohng J.K."/>
        </authorList>
    </citation>
    <scope>NUCLEOTIDE SEQUENCE</scope>
    <source>
        <tissue evidence="2">Leaf</tissue>
    </source>
</reference>
<dbReference type="InterPro" id="IPR012340">
    <property type="entry name" value="NA-bd_OB-fold"/>
</dbReference>
<proteinExistence type="predicted"/>
<organism evidence="2 3">
    <name type="scientific">Senna tora</name>
    <dbReference type="NCBI Taxonomy" id="362788"/>
    <lineage>
        <taxon>Eukaryota</taxon>
        <taxon>Viridiplantae</taxon>
        <taxon>Streptophyta</taxon>
        <taxon>Embryophyta</taxon>
        <taxon>Tracheophyta</taxon>
        <taxon>Spermatophyta</taxon>
        <taxon>Magnoliopsida</taxon>
        <taxon>eudicotyledons</taxon>
        <taxon>Gunneridae</taxon>
        <taxon>Pentapetalae</taxon>
        <taxon>rosids</taxon>
        <taxon>fabids</taxon>
        <taxon>Fabales</taxon>
        <taxon>Fabaceae</taxon>
        <taxon>Caesalpinioideae</taxon>
        <taxon>Cassia clade</taxon>
        <taxon>Senna</taxon>
    </lineage>
</organism>
<dbReference type="Gene3D" id="2.40.50.140">
    <property type="entry name" value="Nucleic acid-binding proteins"/>
    <property type="match status" value="2"/>
</dbReference>
<dbReference type="EMBL" id="JAAIUW010000007">
    <property type="protein sequence ID" value="KAF7824067.1"/>
    <property type="molecule type" value="Genomic_DNA"/>
</dbReference>
<evidence type="ECO:0000313" key="3">
    <source>
        <dbReference type="Proteomes" id="UP000634136"/>
    </source>
</evidence>
<dbReference type="Pfam" id="PF08646">
    <property type="entry name" value="Rep_fac-A_C"/>
    <property type="match status" value="1"/>
</dbReference>
<dbReference type="OrthoDB" id="671687at2759"/>
<accession>A0A834TL29</accession>
<feature type="domain" description="Replication factor A C-terminal" evidence="1">
    <location>
        <begin position="123"/>
        <end position="257"/>
    </location>
</feature>
<evidence type="ECO:0000259" key="1">
    <source>
        <dbReference type="Pfam" id="PF08646"/>
    </source>
</evidence>
<protein>
    <submittedName>
        <fullName evidence="2">Replication protein A 70 kDa DNA-binding subunit A-like</fullName>
    </submittedName>
</protein>
<dbReference type="Proteomes" id="UP000634136">
    <property type="component" value="Unassembled WGS sequence"/>
</dbReference>
<dbReference type="AlphaFoldDB" id="A0A834TL29"/>
<dbReference type="SUPFAM" id="SSF50249">
    <property type="entry name" value="Nucleic acid-binding proteins"/>
    <property type="match status" value="2"/>
</dbReference>
<dbReference type="GO" id="GO:0003677">
    <property type="term" value="F:DNA binding"/>
    <property type="evidence" value="ECO:0007669"/>
    <property type="project" value="UniProtKB-KW"/>
</dbReference>
<keyword evidence="2" id="KW-0238">DNA-binding</keyword>
<sequence length="340" mass="38412">MCRRTKLSITLWGSYVDQVVNFISKVSQGAVVIVFQFFKIKEYIGNRSLSNSMYATRILINADVEEISQFHEGLLPEDLNTLFKTPVSYSLILTSPIEAAFSGFVLSPVVDQQNSGDGAMICILAHVLQVNKDKGWCYDVCKKCFKKLEPDGEIFYCHKCENLVNTSTKRYKTELMMIDESRTANITVVDHDAFNYLGITANDLAAENMKDVHDCADWPEKLDCFLGKKFVFMVGIKISHWNDFTSLTVQRMTNDPIILDKFSAYRFVQEKLKNKGSDNKADDSQTVEGRRLSFVDVVTSPSTETPGMGKRAVSDLFDDGQSYGDSMLNLDDPLKKIRLD</sequence>
<name>A0A834TL29_9FABA</name>
<gene>
    <name evidence="2" type="ORF">G2W53_022211</name>
</gene>
<dbReference type="CDD" id="cd04481">
    <property type="entry name" value="RPA1_DBD_B_like"/>
    <property type="match status" value="1"/>
</dbReference>
<dbReference type="PANTHER" id="PTHR47165:SF4">
    <property type="entry name" value="OS03G0429900 PROTEIN"/>
    <property type="match status" value="1"/>
</dbReference>
<comment type="caution">
    <text evidence="2">The sequence shown here is derived from an EMBL/GenBank/DDBJ whole genome shotgun (WGS) entry which is preliminary data.</text>
</comment>